<organism evidence="2 3">
    <name type="scientific">Dryococelus australis</name>
    <dbReference type="NCBI Taxonomy" id="614101"/>
    <lineage>
        <taxon>Eukaryota</taxon>
        <taxon>Metazoa</taxon>
        <taxon>Ecdysozoa</taxon>
        <taxon>Arthropoda</taxon>
        <taxon>Hexapoda</taxon>
        <taxon>Insecta</taxon>
        <taxon>Pterygota</taxon>
        <taxon>Neoptera</taxon>
        <taxon>Polyneoptera</taxon>
        <taxon>Phasmatodea</taxon>
        <taxon>Verophasmatodea</taxon>
        <taxon>Anareolatae</taxon>
        <taxon>Phasmatidae</taxon>
        <taxon>Eurycanthinae</taxon>
        <taxon>Dryococelus</taxon>
    </lineage>
</organism>
<keyword evidence="3" id="KW-1185">Reference proteome</keyword>
<evidence type="ECO:0000256" key="1">
    <source>
        <dbReference type="SAM" id="Phobius"/>
    </source>
</evidence>
<comment type="caution">
    <text evidence="2">The sequence shown here is derived from an EMBL/GenBank/DDBJ whole genome shotgun (WGS) entry which is preliminary data.</text>
</comment>
<evidence type="ECO:0000313" key="3">
    <source>
        <dbReference type="Proteomes" id="UP001159363"/>
    </source>
</evidence>
<dbReference type="EMBL" id="JARBHB010000005">
    <property type="protein sequence ID" value="KAJ8884585.1"/>
    <property type="molecule type" value="Genomic_DNA"/>
</dbReference>
<protein>
    <submittedName>
        <fullName evidence="2">Uncharacterized protein</fullName>
    </submittedName>
</protein>
<keyword evidence="1" id="KW-0472">Membrane</keyword>
<keyword evidence="1" id="KW-1133">Transmembrane helix</keyword>
<accession>A0ABQ9HJY0</accession>
<sequence>MTSAHEGFMFQRTCSLCAGLSGSSDVRRFVSEAGDEIRSSIAAYPGSQQACTTSAENVILQNCSTTSYKLGTGLELHCQQTRGPGCEMLCAGIQTAGLTLSRGPTPTCHLEVTAPHVGDLQRRNAEAGKREMAEKSRQPKASFGMITTRDPARTRTRFAWVGGEWSDQYSTAVPEIPCEPARPLVWTVLLGICRPFPRTFTCDYLPCFVVTSRSRVYAKAIQPSPYRSKYARPACSSKPARGRGRGSVFVLSTVGGMPGPSWKQLPPLAGSVSTVSPFHNRCWVGLFNVRYKGTGCRTNEYPVPRPLREVFKRRSLRAIVIASISGLACNYTGQRFTHGNKIPTRPCTVKSALLLTIDISSLTTPPLQGVKSALLLSIDISSLITPPLQGVKSALLLSIDISSLTTPPLQGVKSALLLSIDISSLTTPPLQGVKSALLLSIDISSLATPPMFVLGSPAASFSFLALWILYLSTH</sequence>
<proteinExistence type="predicted"/>
<gene>
    <name evidence="2" type="ORF">PR048_016442</name>
</gene>
<keyword evidence="1" id="KW-0812">Transmembrane</keyword>
<feature type="transmembrane region" description="Helical" evidence="1">
    <location>
        <begin position="451"/>
        <end position="471"/>
    </location>
</feature>
<dbReference type="Proteomes" id="UP001159363">
    <property type="component" value="Chromosome 4"/>
</dbReference>
<evidence type="ECO:0000313" key="2">
    <source>
        <dbReference type="EMBL" id="KAJ8884585.1"/>
    </source>
</evidence>
<name>A0ABQ9HJY0_9NEOP</name>
<reference evidence="2 3" key="1">
    <citation type="submission" date="2023-02" db="EMBL/GenBank/DDBJ databases">
        <title>LHISI_Scaffold_Assembly.</title>
        <authorList>
            <person name="Stuart O.P."/>
            <person name="Cleave R."/>
            <person name="Magrath M.J.L."/>
            <person name="Mikheyev A.S."/>
        </authorList>
    </citation>
    <scope>NUCLEOTIDE SEQUENCE [LARGE SCALE GENOMIC DNA]</scope>
    <source>
        <strain evidence="2">Daus_M_001</strain>
        <tissue evidence="2">Leg muscle</tissue>
    </source>
</reference>